<feature type="domain" description="PEGA" evidence="2">
    <location>
        <begin position="221"/>
        <end position="289"/>
    </location>
</feature>
<comment type="caution">
    <text evidence="3">The sequence shown here is derived from an EMBL/GenBank/DDBJ whole genome shotgun (WGS) entry which is preliminary data.</text>
</comment>
<dbReference type="InterPro" id="IPR011460">
    <property type="entry name" value="Lcl_C"/>
</dbReference>
<feature type="domain" description="PEGA" evidence="2">
    <location>
        <begin position="362"/>
        <end position="426"/>
    </location>
</feature>
<sequence>MGILKEKSRIKRQWEQPVEKTEPKPLYRLLSGTSSERIKSLATSFHKAEITKGQCEVWKENVDIEEGDENFFAAMFRKRTGSIRIKSEPSTAKIYLDGKANGYSPDSIRNVSPGIHEVEIRLDGYDVWSKKVHVDAYEGIVLNVLLQKRAGSIRIKSEPSTAKIYLDGNNISYTPDIIRDVTPGIHEIEIKTGGYNTWSKKVTVEAGEENDLTAVLQKRTGAVSLKSEPAMAKIFLDGNAIGLTPDIIRDIPPGSHKVEITLDGYDTWRKEVTVEAGRENALTAVLEKSASVVSIVSEPAMAKIFLNGNAIGITPAIIRDIVPGIHEVELTSDGYYTWRKKITVEAGEENALTATLQKYIDSIRIMSNPSMASIYFNGNALGLTPHRITDLKPDRYTVRIVKEGYKPWEEVVSVKSGNETLISAMLKYELVRLRSIYDQLPVSHVYSLPHLSIHETNKQIFHCHSTIKHDYEQKTINESKVIIDHTTELMWHQSGSKDYINLKKAIKWIKKANQKNYAGYNDWRLPTLEEASSLLEQKMVNNNFINPVFDKKQWGMWTGDKCGRSNAWIVIFVNGTMNQSHVGSAATFVRPVRSLFVQRADVTEQSSTAQEYCNKILHQQIVNRKMFDIIPVSRQN</sequence>
<dbReference type="Proteomes" id="UP000218542">
    <property type="component" value="Unassembled WGS sequence"/>
</dbReference>
<feature type="domain" description="Lcl C-terminal" evidence="1">
    <location>
        <begin position="481"/>
        <end position="593"/>
    </location>
</feature>
<dbReference type="PANTHER" id="PTHR36194">
    <property type="entry name" value="S-LAYER-LIKE PROTEIN"/>
    <property type="match status" value="1"/>
</dbReference>
<dbReference type="OrthoDB" id="36480at2"/>
<feature type="domain" description="PEGA" evidence="2">
    <location>
        <begin position="151"/>
        <end position="219"/>
    </location>
</feature>
<evidence type="ECO:0008006" key="5">
    <source>
        <dbReference type="Google" id="ProtNLM"/>
    </source>
</evidence>
<evidence type="ECO:0000313" key="3">
    <source>
        <dbReference type="EMBL" id="GAX61547.1"/>
    </source>
</evidence>
<dbReference type="Pfam" id="PF08308">
    <property type="entry name" value="PEGA"/>
    <property type="match status" value="5"/>
</dbReference>
<evidence type="ECO:0000259" key="2">
    <source>
        <dbReference type="Pfam" id="PF08308"/>
    </source>
</evidence>
<feature type="domain" description="PEGA" evidence="2">
    <location>
        <begin position="292"/>
        <end position="358"/>
    </location>
</feature>
<reference evidence="3 4" key="1">
    <citation type="journal article" date="2017" name="Environ. Microbiol. Rep.">
        <title>Genetic diversity of marine anaerobic ammonium-oxidizing bacteria as revealed by genomic and proteomic analyses of 'Candidatus Scalindua japonica'.</title>
        <authorList>
            <person name="Oshiki M."/>
            <person name="Mizuto K."/>
            <person name="Kimura Z."/>
            <person name="Kindaichi T."/>
            <person name="Satoh H."/>
            <person name="Okabe S."/>
        </authorList>
    </citation>
    <scope>NUCLEOTIDE SEQUENCE [LARGE SCALE GENOMIC DNA]</scope>
    <source>
        <strain evidence="4">husup-a2</strain>
    </source>
</reference>
<organism evidence="3 4">
    <name type="scientific">Candidatus Scalindua japonica</name>
    <dbReference type="NCBI Taxonomy" id="1284222"/>
    <lineage>
        <taxon>Bacteria</taxon>
        <taxon>Pseudomonadati</taxon>
        <taxon>Planctomycetota</taxon>
        <taxon>Candidatus Brocadiia</taxon>
        <taxon>Candidatus Brocadiales</taxon>
        <taxon>Candidatus Scalinduaceae</taxon>
        <taxon>Candidatus Scalindua</taxon>
    </lineage>
</organism>
<name>A0A286U090_9BACT</name>
<dbReference type="EMBL" id="BAOS01000024">
    <property type="protein sequence ID" value="GAX61547.1"/>
    <property type="molecule type" value="Genomic_DNA"/>
</dbReference>
<dbReference type="Pfam" id="PF07603">
    <property type="entry name" value="Lcl_C"/>
    <property type="match status" value="1"/>
</dbReference>
<protein>
    <recommendedName>
        <fullName evidence="5">PEGA domain-containing protein</fullName>
    </recommendedName>
</protein>
<dbReference type="InterPro" id="IPR013229">
    <property type="entry name" value="PEGA"/>
</dbReference>
<evidence type="ECO:0000259" key="1">
    <source>
        <dbReference type="Pfam" id="PF07603"/>
    </source>
</evidence>
<dbReference type="RefSeq" id="WP_096894936.1">
    <property type="nucleotide sequence ID" value="NZ_BAOS01000024.1"/>
</dbReference>
<dbReference type="PANTHER" id="PTHR36194:SF1">
    <property type="entry name" value="S-LAYER-LIKE PROTEIN"/>
    <property type="match status" value="1"/>
</dbReference>
<feature type="domain" description="PEGA" evidence="2">
    <location>
        <begin position="81"/>
        <end position="148"/>
    </location>
</feature>
<evidence type="ECO:0000313" key="4">
    <source>
        <dbReference type="Proteomes" id="UP000218542"/>
    </source>
</evidence>
<accession>A0A286U090</accession>
<gene>
    <name evidence="3" type="ORF">SCALIN_C24_0046</name>
</gene>
<keyword evidence="4" id="KW-1185">Reference proteome</keyword>
<proteinExistence type="predicted"/>
<dbReference type="AlphaFoldDB" id="A0A286U090"/>